<proteinExistence type="predicted"/>
<evidence type="ECO:0000313" key="3">
    <source>
        <dbReference type="Proteomes" id="UP000187506"/>
    </source>
</evidence>
<dbReference type="AlphaFoldDB" id="A0AAC9LIE4"/>
<protein>
    <recommendedName>
        <fullName evidence="4">Outer membrane lipoprotein-sorting protein</fullName>
    </recommendedName>
</protein>
<feature type="signal peptide" evidence="1">
    <location>
        <begin position="1"/>
        <end position="27"/>
    </location>
</feature>
<accession>A0AAC9LIE4</accession>
<dbReference type="RefSeq" id="WP_076731805.1">
    <property type="nucleotide sequence ID" value="NZ_CP019352.1"/>
</dbReference>
<sequence>MKLTVLDMMKSKNILVLLLLLSSFCFSQTKNEKEERILQKNFPEKTSLSVALIKLKSKRILFYKETNNTKISFETKFKFNKHHYSIEFSENGTLEDVEKTLKKKEIKKLLKNDLNKIETFFNKNYDKWSLKKVQKQYIFYAKTKQHIFINNILKNEEDSAFNFEIIAEVKEKKSYSLKEFLFDNKGNHLSTKNIATSSYGHVLY</sequence>
<evidence type="ECO:0000313" key="2">
    <source>
        <dbReference type="EMBL" id="APX99165.1"/>
    </source>
</evidence>
<organism evidence="2 3">
    <name type="scientific">Lacinutrix venerupis</name>
    <dbReference type="NCBI Taxonomy" id="1486034"/>
    <lineage>
        <taxon>Bacteria</taxon>
        <taxon>Pseudomonadati</taxon>
        <taxon>Bacteroidota</taxon>
        <taxon>Flavobacteriia</taxon>
        <taxon>Flavobacteriales</taxon>
        <taxon>Flavobacteriaceae</taxon>
        <taxon>Lacinutrix</taxon>
    </lineage>
</organism>
<keyword evidence="1" id="KW-0732">Signal</keyword>
<evidence type="ECO:0000256" key="1">
    <source>
        <dbReference type="SAM" id="SignalP"/>
    </source>
</evidence>
<gene>
    <name evidence="2" type="ORF">BWR22_02190</name>
</gene>
<dbReference type="KEGG" id="lvn:BWR22_02190"/>
<keyword evidence="3" id="KW-1185">Reference proteome</keyword>
<dbReference type="Proteomes" id="UP000187506">
    <property type="component" value="Chromosome"/>
</dbReference>
<dbReference type="EMBL" id="CP019352">
    <property type="protein sequence ID" value="APX99165.1"/>
    <property type="molecule type" value="Genomic_DNA"/>
</dbReference>
<evidence type="ECO:0008006" key="4">
    <source>
        <dbReference type="Google" id="ProtNLM"/>
    </source>
</evidence>
<dbReference type="SUPFAM" id="SSF160574">
    <property type="entry name" value="BT0923-like"/>
    <property type="match status" value="1"/>
</dbReference>
<name>A0AAC9LIE4_9FLAO</name>
<feature type="chain" id="PRO_5042068570" description="Outer membrane lipoprotein-sorting protein" evidence="1">
    <location>
        <begin position="28"/>
        <end position="204"/>
    </location>
</feature>
<reference evidence="2 3" key="1">
    <citation type="submission" date="2017-01" db="EMBL/GenBank/DDBJ databases">
        <title>Complete genome of Lacinutrix venerupis DOK2-8 isolated from seawater in Dokdo.</title>
        <authorList>
            <person name="Chi W.-J."/>
            <person name="Kim J.H."/>
        </authorList>
    </citation>
    <scope>NUCLEOTIDE SEQUENCE [LARGE SCALE GENOMIC DNA]</scope>
    <source>
        <strain evidence="2 3">DOK2-8</strain>
    </source>
</reference>